<evidence type="ECO:0000313" key="2">
    <source>
        <dbReference type="EMBL" id="MFC5175201.1"/>
    </source>
</evidence>
<dbReference type="EMBL" id="JBHSKD010000002">
    <property type="protein sequence ID" value="MFC5175201.1"/>
    <property type="molecule type" value="Genomic_DNA"/>
</dbReference>
<comment type="caution">
    <text evidence="2">The sequence shown here is derived from an EMBL/GenBank/DDBJ whole genome shotgun (WGS) entry which is preliminary data.</text>
</comment>
<dbReference type="InterPro" id="IPR021243">
    <property type="entry name" value="DUF2804"/>
</dbReference>
<dbReference type="Pfam" id="PF10974">
    <property type="entry name" value="DUF2804"/>
    <property type="match status" value="1"/>
</dbReference>
<dbReference type="RefSeq" id="WP_378585586.1">
    <property type="nucleotide sequence ID" value="NZ_JBHSKD010000002.1"/>
</dbReference>
<feature type="region of interest" description="Disordered" evidence="1">
    <location>
        <begin position="1"/>
        <end position="33"/>
    </location>
</feature>
<gene>
    <name evidence="2" type="ORF">ACFPGP_00875</name>
</gene>
<accession>A0ABW0BD81</accession>
<organism evidence="2 3">
    <name type="scientific">Nocardioides taihuensis</name>
    <dbReference type="NCBI Taxonomy" id="1835606"/>
    <lineage>
        <taxon>Bacteria</taxon>
        <taxon>Bacillati</taxon>
        <taxon>Actinomycetota</taxon>
        <taxon>Actinomycetes</taxon>
        <taxon>Propionibacteriales</taxon>
        <taxon>Nocardioidaceae</taxon>
        <taxon>Nocardioides</taxon>
    </lineage>
</organism>
<dbReference type="PANTHER" id="PTHR35868">
    <property type="entry name" value="DUF2804 DOMAIN-CONTAINING PROTEIN-RELATED"/>
    <property type="match status" value="1"/>
</dbReference>
<sequence>MDASGRRGTAQPVAVSERELTSPVSLTRPDGRLDPDAVGWTRTPLLRTDGIGRGRVGRGRNKRWEYWAVTTPTHVVTLVVSHIDYAGVSGVWFWDRRTGRTHAQDVITPFGAGVTLPGTLGEGPATLSRKALRIEISEVDGGTRLRASGDRVRVDVVAQRPEGHQCLGVVVPWTDRLFQYTVKDVARPAVGTVWFDGTAYDVSGGDAWATLDHGRGRWPHRVHWNWGAGSGRTDGRVLGLQVGGRWTDGTGSVENSLLVDGTLHKISEELVWTYDTTAWLEPWRVTGTDVDLTFAPQHDRVSETDLKVVSSATHQCFGTWSGRVRIWGADGHPEWVQIADVFGWAEDVHQTW</sequence>
<keyword evidence="3" id="KW-1185">Reference proteome</keyword>
<protein>
    <submittedName>
        <fullName evidence="2">DUF2804 domain-containing protein</fullName>
    </submittedName>
</protein>
<evidence type="ECO:0000313" key="3">
    <source>
        <dbReference type="Proteomes" id="UP001596087"/>
    </source>
</evidence>
<reference evidence="3" key="1">
    <citation type="journal article" date="2019" name="Int. J. Syst. Evol. Microbiol.">
        <title>The Global Catalogue of Microorganisms (GCM) 10K type strain sequencing project: providing services to taxonomists for standard genome sequencing and annotation.</title>
        <authorList>
            <consortium name="The Broad Institute Genomics Platform"/>
            <consortium name="The Broad Institute Genome Sequencing Center for Infectious Disease"/>
            <person name="Wu L."/>
            <person name="Ma J."/>
        </authorList>
    </citation>
    <scope>NUCLEOTIDE SEQUENCE [LARGE SCALE GENOMIC DNA]</scope>
    <source>
        <strain evidence="3">DFY41</strain>
    </source>
</reference>
<name>A0ABW0BD81_9ACTN</name>
<dbReference type="Proteomes" id="UP001596087">
    <property type="component" value="Unassembled WGS sequence"/>
</dbReference>
<dbReference type="PANTHER" id="PTHR35868:SF3">
    <property type="entry name" value="DUF2804 DOMAIN-CONTAINING PROTEIN"/>
    <property type="match status" value="1"/>
</dbReference>
<proteinExistence type="predicted"/>
<evidence type="ECO:0000256" key="1">
    <source>
        <dbReference type="SAM" id="MobiDB-lite"/>
    </source>
</evidence>